<dbReference type="Proteomes" id="UP001165189">
    <property type="component" value="Unassembled WGS sequence"/>
</dbReference>
<comment type="caution">
    <text evidence="1">The sequence shown here is derived from an EMBL/GenBank/DDBJ whole genome shotgun (WGS) entry which is preliminary data.</text>
</comment>
<sequence length="84" mass="9562">MSRIIYHGTSYLTRLSDKPLESMGGSYQCHIKLPSDINKIIVSFDSIGVHGIQFLEHSSNPISDGSPWYEIFDMKDSSRDLREL</sequence>
<protein>
    <submittedName>
        <fullName evidence="1">Unnamed protein product</fullName>
    </submittedName>
</protein>
<evidence type="ECO:0000313" key="2">
    <source>
        <dbReference type="Proteomes" id="UP001165189"/>
    </source>
</evidence>
<dbReference type="EMBL" id="BSYB01000045">
    <property type="protein sequence ID" value="GMG51059.1"/>
    <property type="molecule type" value="Genomic_DNA"/>
</dbReference>
<name>A0ABQ6L7G3_ASPOZ</name>
<organism evidence="1 2">
    <name type="scientific">Aspergillus oryzae var. brunneus</name>
    <dbReference type="NCBI Taxonomy" id="332754"/>
    <lineage>
        <taxon>Eukaryota</taxon>
        <taxon>Fungi</taxon>
        <taxon>Dikarya</taxon>
        <taxon>Ascomycota</taxon>
        <taxon>Pezizomycotina</taxon>
        <taxon>Eurotiomycetes</taxon>
        <taxon>Eurotiomycetidae</taxon>
        <taxon>Eurotiales</taxon>
        <taxon>Aspergillaceae</taxon>
        <taxon>Aspergillus</taxon>
        <taxon>Aspergillus subgen. Circumdati</taxon>
    </lineage>
</organism>
<keyword evidence="2" id="KW-1185">Reference proteome</keyword>
<gene>
    <name evidence="1" type="ORF">Aory05_000954500</name>
</gene>
<accession>A0ABQ6L7G3</accession>
<proteinExistence type="predicted"/>
<reference evidence="1" key="1">
    <citation type="submission" date="2023-04" db="EMBL/GenBank/DDBJ databases">
        <title>Aspergillus oryzae var. brunneus NBRC 4377.</title>
        <authorList>
            <person name="Ichikawa N."/>
            <person name="Sato H."/>
            <person name="Tonouchi N."/>
        </authorList>
    </citation>
    <scope>NUCLEOTIDE SEQUENCE</scope>
    <source>
        <strain evidence="1">NBRC 4377</strain>
    </source>
</reference>
<evidence type="ECO:0000313" key="1">
    <source>
        <dbReference type="EMBL" id="GMG51059.1"/>
    </source>
</evidence>